<evidence type="ECO:0000313" key="2">
    <source>
        <dbReference type="EMBL" id="MEC0240033.1"/>
    </source>
</evidence>
<proteinExistence type="predicted"/>
<protein>
    <submittedName>
        <fullName evidence="2">Uncharacterized protein</fullName>
    </submittedName>
</protein>
<evidence type="ECO:0000313" key="3">
    <source>
        <dbReference type="Proteomes" id="UP001344632"/>
    </source>
</evidence>
<evidence type="ECO:0000256" key="1">
    <source>
        <dbReference type="SAM" id="MobiDB-lite"/>
    </source>
</evidence>
<gene>
    <name evidence="2" type="ORF">P4H66_09255</name>
</gene>
<comment type="caution">
    <text evidence="2">The sequence shown here is derived from an EMBL/GenBank/DDBJ whole genome shotgun (WGS) entry which is preliminary data.</text>
</comment>
<organism evidence="2 3">
    <name type="scientific">Paenibacillus dokdonensis</name>
    <dbReference type="NCBI Taxonomy" id="2567944"/>
    <lineage>
        <taxon>Bacteria</taxon>
        <taxon>Bacillati</taxon>
        <taxon>Bacillota</taxon>
        <taxon>Bacilli</taxon>
        <taxon>Bacillales</taxon>
        <taxon>Paenibacillaceae</taxon>
        <taxon>Paenibacillus</taxon>
    </lineage>
</organism>
<reference evidence="2 3" key="1">
    <citation type="submission" date="2023-03" db="EMBL/GenBank/DDBJ databases">
        <title>Bacillus Genome Sequencing.</title>
        <authorList>
            <person name="Dunlap C."/>
        </authorList>
    </citation>
    <scope>NUCLEOTIDE SEQUENCE [LARGE SCALE GENOMIC DNA]</scope>
    <source>
        <strain evidence="2 3">BD-525</strain>
    </source>
</reference>
<sequence length="97" mass="10558">MLKQARVSLSPGLETDDVTPTSGVDYPRILVGIDVSMSFHPTPNHFNRYKRGRYDVSTPIILPGNTTRSPIIVAALSLVSFIITLRGKTVNGTVCSE</sequence>
<dbReference type="Proteomes" id="UP001344632">
    <property type="component" value="Unassembled WGS sequence"/>
</dbReference>
<name>A0ABU6GJZ1_9BACL</name>
<keyword evidence="3" id="KW-1185">Reference proteome</keyword>
<feature type="region of interest" description="Disordered" evidence="1">
    <location>
        <begin position="1"/>
        <end position="20"/>
    </location>
</feature>
<dbReference type="RefSeq" id="WP_326087383.1">
    <property type="nucleotide sequence ID" value="NZ_JARLKZ010000005.1"/>
</dbReference>
<accession>A0ABU6GJZ1</accession>
<dbReference type="EMBL" id="JARLKZ010000005">
    <property type="protein sequence ID" value="MEC0240033.1"/>
    <property type="molecule type" value="Genomic_DNA"/>
</dbReference>